<dbReference type="Gene3D" id="3.40.50.150">
    <property type="entry name" value="Vaccinia Virus protein VP39"/>
    <property type="match status" value="1"/>
</dbReference>
<feature type="domain" description="Methyltransferase" evidence="1">
    <location>
        <begin position="36"/>
        <end position="127"/>
    </location>
</feature>
<accession>A0A238J3Z6</accession>
<organism evidence="2 3">
    <name type="scientific">Boseongicola aestuarii</name>
    <dbReference type="NCBI Taxonomy" id="1470561"/>
    <lineage>
        <taxon>Bacteria</taxon>
        <taxon>Pseudomonadati</taxon>
        <taxon>Pseudomonadota</taxon>
        <taxon>Alphaproteobacteria</taxon>
        <taxon>Rhodobacterales</taxon>
        <taxon>Paracoccaceae</taxon>
        <taxon>Boseongicola</taxon>
    </lineage>
</organism>
<dbReference type="OrthoDB" id="9786503at2"/>
<reference evidence="2 3" key="1">
    <citation type="submission" date="2017-05" db="EMBL/GenBank/DDBJ databases">
        <authorList>
            <person name="Song R."/>
            <person name="Chenine A.L."/>
            <person name="Ruprecht R.M."/>
        </authorList>
    </citation>
    <scope>NUCLEOTIDE SEQUENCE [LARGE SCALE GENOMIC DNA]</scope>
    <source>
        <strain evidence="2 3">CECT 8489</strain>
    </source>
</reference>
<dbReference type="EMBL" id="FXXQ01000011">
    <property type="protein sequence ID" value="SMX25041.1"/>
    <property type="molecule type" value="Genomic_DNA"/>
</dbReference>
<proteinExistence type="predicted"/>
<dbReference type="RefSeq" id="WP_093975236.1">
    <property type="nucleotide sequence ID" value="NZ_FXXQ01000011.1"/>
</dbReference>
<dbReference type="AlphaFoldDB" id="A0A238J3Z6"/>
<gene>
    <name evidence="2" type="ORF">BOA8489_03175</name>
</gene>
<protein>
    <submittedName>
        <fullName evidence="2">Tellurite resistance protein TehB</fullName>
    </submittedName>
</protein>
<dbReference type="Pfam" id="PF13649">
    <property type="entry name" value="Methyltransf_25"/>
    <property type="match status" value="1"/>
</dbReference>
<sequence>MWEARYADAGGYLFGEEPAQMLVENSWVTGSATTCLCVADGEGRNGVWLAGQGLAVTSFDLSPTAVERAQALAAKAGIRINANISDWDGWDWAQSFDLVVAVFVQFMGPEERVRQFETLRGAVRPGGRLVLHGYTPEQIKFGTGGPPFPENMYTPELLSDAFGDWRILRLAAYEREVQEGRGHSGHSALIDLVAEKPVV</sequence>
<evidence type="ECO:0000313" key="3">
    <source>
        <dbReference type="Proteomes" id="UP000201838"/>
    </source>
</evidence>
<dbReference type="Proteomes" id="UP000201838">
    <property type="component" value="Unassembled WGS sequence"/>
</dbReference>
<evidence type="ECO:0000313" key="2">
    <source>
        <dbReference type="EMBL" id="SMX25041.1"/>
    </source>
</evidence>
<keyword evidence="3" id="KW-1185">Reference proteome</keyword>
<evidence type="ECO:0000259" key="1">
    <source>
        <dbReference type="Pfam" id="PF13649"/>
    </source>
</evidence>
<dbReference type="InterPro" id="IPR029063">
    <property type="entry name" value="SAM-dependent_MTases_sf"/>
</dbReference>
<name>A0A238J3Z6_9RHOB</name>
<dbReference type="CDD" id="cd02440">
    <property type="entry name" value="AdoMet_MTases"/>
    <property type="match status" value="1"/>
</dbReference>
<dbReference type="InterPro" id="IPR041698">
    <property type="entry name" value="Methyltransf_25"/>
</dbReference>
<dbReference type="SUPFAM" id="SSF53335">
    <property type="entry name" value="S-adenosyl-L-methionine-dependent methyltransferases"/>
    <property type="match status" value="1"/>
</dbReference>